<sequence length="333" mass="37745">MAVVEMVVSAMFKEVLDKLVSEGVKQFAKLINKGKKSENKIKIEEWKDELEMIQAVLIDAERKQFDEQHGAAIRLWLENLQDLAFDLEDLLDDFALEALKMNQGNNDVHHFKKNARGFLPTSFHNMVGSVLACGCSTTRQIGYSGPDFSSRIDEISNALNKIQTRVPTLGLISNNLRLPTYAVEVQQRKMPETSSLIMIPIVGMGGIGKTTLAQYVYNDEEVKTHFALKAWVCVSDAFDVKVKRITNDIINSATQGNFDCSNLNQAQEKLQQVLKDNKFLIVLDDVWSENYEEWNQLQIPFLGAPRGSRVIVTTRKEVTAESSSYLHFHLFHF</sequence>
<evidence type="ECO:0000313" key="9">
    <source>
        <dbReference type="Proteomes" id="UP000596660"/>
    </source>
</evidence>
<feature type="domain" description="Disease resistance N-terminal" evidence="7">
    <location>
        <begin position="8"/>
        <end position="107"/>
    </location>
</feature>
<keyword evidence="3" id="KW-0611">Plant defense</keyword>
<keyword evidence="4" id="KW-0067">ATP-binding</keyword>
<keyword evidence="5" id="KW-0175">Coiled coil</keyword>
<dbReference type="Proteomes" id="UP000596660">
    <property type="component" value="Unplaced"/>
</dbReference>
<dbReference type="SUPFAM" id="SSF52540">
    <property type="entry name" value="P-loop containing nucleoside triphosphate hydrolases"/>
    <property type="match status" value="1"/>
</dbReference>
<organism evidence="8 9">
    <name type="scientific">Chenopodium quinoa</name>
    <name type="common">Quinoa</name>
    <dbReference type="NCBI Taxonomy" id="63459"/>
    <lineage>
        <taxon>Eukaryota</taxon>
        <taxon>Viridiplantae</taxon>
        <taxon>Streptophyta</taxon>
        <taxon>Embryophyta</taxon>
        <taxon>Tracheophyta</taxon>
        <taxon>Spermatophyta</taxon>
        <taxon>Magnoliopsida</taxon>
        <taxon>eudicotyledons</taxon>
        <taxon>Gunneridae</taxon>
        <taxon>Pentapetalae</taxon>
        <taxon>Caryophyllales</taxon>
        <taxon>Chenopodiaceae</taxon>
        <taxon>Chenopodioideae</taxon>
        <taxon>Atripliceae</taxon>
        <taxon>Chenopodium</taxon>
    </lineage>
</organism>
<accession>A0A803MLB6</accession>
<evidence type="ECO:0000256" key="2">
    <source>
        <dbReference type="ARBA" id="ARBA00022741"/>
    </source>
</evidence>
<dbReference type="EnsemblPlants" id="AUR62031728-RA">
    <property type="protein sequence ID" value="AUR62031728-RA:cds"/>
    <property type="gene ID" value="AUR62031728"/>
</dbReference>
<reference evidence="8" key="2">
    <citation type="submission" date="2021-03" db="UniProtKB">
        <authorList>
            <consortium name="EnsemblPlants"/>
        </authorList>
    </citation>
    <scope>IDENTIFICATION</scope>
</reference>
<keyword evidence="2" id="KW-0547">Nucleotide-binding</keyword>
<evidence type="ECO:0000256" key="3">
    <source>
        <dbReference type="ARBA" id="ARBA00022821"/>
    </source>
</evidence>
<dbReference type="Pfam" id="PF18052">
    <property type="entry name" value="Rx_N"/>
    <property type="match status" value="1"/>
</dbReference>
<dbReference type="Gramene" id="AUR62031728-RA">
    <property type="protein sequence ID" value="AUR62031728-RA:cds"/>
    <property type="gene ID" value="AUR62031728"/>
</dbReference>
<feature type="domain" description="NB-ARC" evidence="6">
    <location>
        <begin position="189"/>
        <end position="322"/>
    </location>
</feature>
<feature type="coiled-coil region" evidence="5">
    <location>
        <begin position="43"/>
        <end position="97"/>
    </location>
</feature>
<dbReference type="FunFam" id="3.40.50.300:FF:001091">
    <property type="entry name" value="Probable disease resistance protein At1g61300"/>
    <property type="match status" value="1"/>
</dbReference>
<dbReference type="GO" id="GO:0043531">
    <property type="term" value="F:ADP binding"/>
    <property type="evidence" value="ECO:0007669"/>
    <property type="project" value="InterPro"/>
</dbReference>
<dbReference type="PRINTS" id="PR00364">
    <property type="entry name" value="DISEASERSIST"/>
</dbReference>
<keyword evidence="1" id="KW-0677">Repeat</keyword>
<dbReference type="Gene3D" id="1.20.5.4130">
    <property type="match status" value="1"/>
</dbReference>
<evidence type="ECO:0000313" key="8">
    <source>
        <dbReference type="EnsemblPlants" id="AUR62031728-RA:cds"/>
    </source>
</evidence>
<dbReference type="PANTHER" id="PTHR36766">
    <property type="entry name" value="PLANT BROAD-SPECTRUM MILDEW RESISTANCE PROTEIN RPW8"/>
    <property type="match status" value="1"/>
</dbReference>
<evidence type="ECO:0000256" key="5">
    <source>
        <dbReference type="SAM" id="Coils"/>
    </source>
</evidence>
<evidence type="ECO:0000259" key="6">
    <source>
        <dbReference type="Pfam" id="PF00931"/>
    </source>
</evidence>
<name>A0A803MLB6_CHEQI</name>
<reference evidence="8" key="1">
    <citation type="journal article" date="2017" name="Nature">
        <title>The genome of Chenopodium quinoa.</title>
        <authorList>
            <person name="Jarvis D.E."/>
            <person name="Ho Y.S."/>
            <person name="Lightfoot D.J."/>
            <person name="Schmoeckel S.M."/>
            <person name="Li B."/>
            <person name="Borm T.J.A."/>
            <person name="Ohyanagi H."/>
            <person name="Mineta K."/>
            <person name="Michell C.T."/>
            <person name="Saber N."/>
            <person name="Kharbatia N.M."/>
            <person name="Rupper R.R."/>
            <person name="Sharp A.R."/>
            <person name="Dally N."/>
            <person name="Boughton B.A."/>
            <person name="Woo Y.H."/>
            <person name="Gao G."/>
            <person name="Schijlen E.G.W.M."/>
            <person name="Guo X."/>
            <person name="Momin A.A."/>
            <person name="Negrao S."/>
            <person name="Al-Babili S."/>
            <person name="Gehring C."/>
            <person name="Roessner U."/>
            <person name="Jung C."/>
            <person name="Murphy K."/>
            <person name="Arold S.T."/>
            <person name="Gojobori T."/>
            <person name="van der Linden C.G."/>
            <person name="van Loo E.N."/>
            <person name="Jellen E.N."/>
            <person name="Maughan P.J."/>
            <person name="Tester M."/>
        </authorList>
    </citation>
    <scope>NUCLEOTIDE SEQUENCE [LARGE SCALE GENOMIC DNA]</scope>
    <source>
        <strain evidence="8">cv. PI 614886</strain>
    </source>
</reference>
<dbReference type="OMA" id="KISAIHT"/>
<evidence type="ECO:0000256" key="1">
    <source>
        <dbReference type="ARBA" id="ARBA00022737"/>
    </source>
</evidence>
<dbReference type="GO" id="GO:0006952">
    <property type="term" value="P:defense response"/>
    <property type="evidence" value="ECO:0007669"/>
    <property type="project" value="UniProtKB-KW"/>
</dbReference>
<dbReference type="PANTHER" id="PTHR36766:SF51">
    <property type="entry name" value="DISEASE RESISTANCE RPP13-LIKE PROTEIN 1"/>
    <property type="match status" value="1"/>
</dbReference>
<dbReference type="InterPro" id="IPR002182">
    <property type="entry name" value="NB-ARC"/>
</dbReference>
<dbReference type="Gene3D" id="3.40.50.300">
    <property type="entry name" value="P-loop containing nucleotide triphosphate hydrolases"/>
    <property type="match status" value="1"/>
</dbReference>
<evidence type="ECO:0008006" key="10">
    <source>
        <dbReference type="Google" id="ProtNLM"/>
    </source>
</evidence>
<evidence type="ECO:0000256" key="4">
    <source>
        <dbReference type="ARBA" id="ARBA00022840"/>
    </source>
</evidence>
<proteinExistence type="predicted"/>
<keyword evidence="9" id="KW-1185">Reference proteome</keyword>
<dbReference type="Pfam" id="PF00931">
    <property type="entry name" value="NB-ARC"/>
    <property type="match status" value="1"/>
</dbReference>
<evidence type="ECO:0000259" key="7">
    <source>
        <dbReference type="Pfam" id="PF18052"/>
    </source>
</evidence>
<dbReference type="GO" id="GO:0005524">
    <property type="term" value="F:ATP binding"/>
    <property type="evidence" value="ECO:0007669"/>
    <property type="project" value="UniProtKB-KW"/>
</dbReference>
<dbReference type="InterPro" id="IPR041118">
    <property type="entry name" value="Rx_N"/>
</dbReference>
<dbReference type="AlphaFoldDB" id="A0A803MLB6"/>
<protein>
    <recommendedName>
        <fullName evidence="10">Disease resistance RPP13-like protein 1</fullName>
    </recommendedName>
</protein>
<dbReference type="InterPro" id="IPR027417">
    <property type="entry name" value="P-loop_NTPase"/>
</dbReference>